<dbReference type="InterPro" id="IPR051058">
    <property type="entry name" value="GDSL_Est/Lipase"/>
</dbReference>
<dbReference type="Proteomes" id="UP000007305">
    <property type="component" value="Chromosome 4"/>
</dbReference>
<dbReference type="FunCoup" id="A0A804NUD5">
    <property type="interactions" value="79"/>
</dbReference>
<evidence type="ECO:0008006" key="8">
    <source>
        <dbReference type="Google" id="ProtNLM"/>
    </source>
</evidence>
<reference evidence="5" key="3">
    <citation type="submission" date="2021-05" db="UniProtKB">
        <authorList>
            <consortium name="EnsemblPlants"/>
        </authorList>
    </citation>
    <scope>IDENTIFICATION</scope>
    <source>
        <strain evidence="5">cv. B73</strain>
    </source>
</reference>
<evidence type="ECO:0000256" key="1">
    <source>
        <dbReference type="ARBA" id="ARBA00008668"/>
    </source>
</evidence>
<dbReference type="InterPro" id="IPR001087">
    <property type="entry name" value="GDSL"/>
</dbReference>
<dbReference type="Pfam" id="PF00657">
    <property type="entry name" value="Lipase_GDSL"/>
    <property type="match status" value="1"/>
</dbReference>
<dbReference type="GO" id="GO:0016042">
    <property type="term" value="P:lipid catabolic process"/>
    <property type="evidence" value="ECO:0007669"/>
    <property type="project" value="UniProtKB-KW"/>
</dbReference>
<dbReference type="AlphaFoldDB" id="A0A804NUD5"/>
<evidence type="ECO:0000313" key="6">
    <source>
        <dbReference type="Proteomes" id="UP000007305"/>
    </source>
</evidence>
<feature type="region of interest" description="Disordered" evidence="4">
    <location>
        <begin position="1"/>
        <end position="21"/>
    </location>
</feature>
<evidence type="ECO:0000256" key="2">
    <source>
        <dbReference type="ARBA" id="ARBA00022801"/>
    </source>
</evidence>
<keyword evidence="3" id="KW-0443">Lipid metabolism</keyword>
<dbReference type="InterPro" id="IPR036514">
    <property type="entry name" value="SGNH_hydro_sf"/>
</dbReference>
<protein>
    <recommendedName>
        <fullName evidence="8">GDSL esterase/lipase</fullName>
    </recommendedName>
</protein>
<dbReference type="GO" id="GO:0016788">
    <property type="term" value="F:hydrolase activity, acting on ester bonds"/>
    <property type="evidence" value="ECO:0007669"/>
    <property type="project" value="InterPro"/>
</dbReference>
<dbReference type="InParanoid" id="A0A804NUD5"/>
<evidence type="ECO:0007829" key="7">
    <source>
        <dbReference type="PeptideAtlas" id="A0A804NUD5"/>
    </source>
</evidence>
<evidence type="ECO:0000256" key="4">
    <source>
        <dbReference type="SAM" id="MobiDB-lite"/>
    </source>
</evidence>
<feature type="compositionally biased region" description="Basic and acidic residues" evidence="4">
    <location>
        <begin position="1"/>
        <end position="14"/>
    </location>
</feature>
<evidence type="ECO:0000313" key="5">
    <source>
        <dbReference type="EnsemblPlants" id="Zm00001eb186990_P001"/>
    </source>
</evidence>
<proteinExistence type="evidence at protein level"/>
<reference evidence="5" key="2">
    <citation type="submission" date="2019-07" db="EMBL/GenBank/DDBJ databases">
        <authorList>
            <person name="Seetharam A."/>
            <person name="Woodhouse M."/>
            <person name="Cannon E."/>
        </authorList>
    </citation>
    <scope>NUCLEOTIDE SEQUENCE [LARGE SCALE GENOMIC DNA]</scope>
    <source>
        <strain evidence="5">cv. B73</strain>
    </source>
</reference>
<dbReference type="Gene3D" id="3.40.50.1110">
    <property type="entry name" value="SGNH hydrolase"/>
    <property type="match status" value="1"/>
</dbReference>
<dbReference type="PANTHER" id="PTHR45648:SF175">
    <property type="entry name" value="OS02G0668900 PROTEIN"/>
    <property type="match status" value="1"/>
</dbReference>
<organism evidence="5 6">
    <name type="scientific">Zea mays</name>
    <name type="common">Maize</name>
    <dbReference type="NCBI Taxonomy" id="4577"/>
    <lineage>
        <taxon>Eukaryota</taxon>
        <taxon>Viridiplantae</taxon>
        <taxon>Streptophyta</taxon>
        <taxon>Embryophyta</taxon>
        <taxon>Tracheophyta</taxon>
        <taxon>Spermatophyta</taxon>
        <taxon>Magnoliopsida</taxon>
        <taxon>Liliopsida</taxon>
        <taxon>Poales</taxon>
        <taxon>Poaceae</taxon>
        <taxon>PACMAD clade</taxon>
        <taxon>Panicoideae</taxon>
        <taxon>Andropogonodae</taxon>
        <taxon>Andropogoneae</taxon>
        <taxon>Tripsacinae</taxon>
        <taxon>Zea</taxon>
    </lineage>
</organism>
<sequence>MAVIEHSSRPRLHQEPAGLPLPVGEGHPVSHVQGHQLRVGRVRALGLDRQSTGTHARTALHSSLLDHRTKLAKLTHVSGKKTPRASRTCFVQFGEVIPMSVQLEHFSGVVDRMVKLSGQRKTAALLRKSIFFISTGSNDMFEYSASSRADDDDDEAFLGALVDAYKHYIMSLYEMGARKFSVISIPPLGCIPSQRLRRLKQLGTQGCFDPLNDLSLSSYPMLAGMLQQLSDQLPGMAYSLADAYAMVSFVFQNPRTEAWNFTDLEAACCGGGPFGAALACNETAPVCADRDEYLFWDANHPSQAVSAIAAQTIFAGNQTFVNPVNVRELAML</sequence>
<keyword evidence="7" id="KW-1267">Proteomics identification</keyword>
<name>A0A804NUD5_MAIZE</name>
<dbReference type="EnsemblPlants" id="Zm00001eb186990_T001">
    <property type="protein sequence ID" value="Zm00001eb186990_P001"/>
    <property type="gene ID" value="Zm00001eb186990"/>
</dbReference>
<keyword evidence="6" id="KW-1185">Reference proteome</keyword>
<evidence type="ECO:0000256" key="3">
    <source>
        <dbReference type="ARBA" id="ARBA00022963"/>
    </source>
</evidence>
<accession>A0A804NUD5</accession>
<reference evidence="6" key="1">
    <citation type="journal article" date="2009" name="Science">
        <title>The B73 maize genome: complexity, diversity, and dynamics.</title>
        <authorList>
            <person name="Schnable P.S."/>
            <person name="Ware D."/>
            <person name="Fulton R.S."/>
            <person name="Stein J.C."/>
            <person name="Wei F."/>
            <person name="Pasternak S."/>
            <person name="Liang C."/>
            <person name="Zhang J."/>
            <person name="Fulton L."/>
            <person name="Graves T.A."/>
            <person name="Minx P."/>
            <person name="Reily A.D."/>
            <person name="Courtney L."/>
            <person name="Kruchowski S.S."/>
            <person name="Tomlinson C."/>
            <person name="Strong C."/>
            <person name="Delehaunty K."/>
            <person name="Fronick C."/>
            <person name="Courtney B."/>
            <person name="Rock S.M."/>
            <person name="Belter E."/>
            <person name="Du F."/>
            <person name="Kim K."/>
            <person name="Abbott R.M."/>
            <person name="Cotton M."/>
            <person name="Levy A."/>
            <person name="Marchetto P."/>
            <person name="Ochoa K."/>
            <person name="Jackson S.M."/>
            <person name="Gillam B."/>
            <person name="Chen W."/>
            <person name="Yan L."/>
            <person name="Higginbotham J."/>
            <person name="Cardenas M."/>
            <person name="Waligorski J."/>
            <person name="Applebaum E."/>
            <person name="Phelps L."/>
            <person name="Falcone J."/>
            <person name="Kanchi K."/>
            <person name="Thane T."/>
            <person name="Scimone A."/>
            <person name="Thane N."/>
            <person name="Henke J."/>
            <person name="Wang T."/>
            <person name="Ruppert J."/>
            <person name="Shah N."/>
            <person name="Rotter K."/>
            <person name="Hodges J."/>
            <person name="Ingenthron E."/>
            <person name="Cordes M."/>
            <person name="Kohlberg S."/>
            <person name="Sgro J."/>
            <person name="Delgado B."/>
            <person name="Mead K."/>
            <person name="Chinwalla A."/>
            <person name="Leonard S."/>
            <person name="Crouse K."/>
            <person name="Collura K."/>
            <person name="Kudrna D."/>
            <person name="Currie J."/>
            <person name="He R."/>
            <person name="Angelova A."/>
            <person name="Rajasekar S."/>
            <person name="Mueller T."/>
            <person name="Lomeli R."/>
            <person name="Scara G."/>
            <person name="Ko A."/>
            <person name="Delaney K."/>
            <person name="Wissotski M."/>
            <person name="Lopez G."/>
            <person name="Campos D."/>
            <person name="Braidotti M."/>
            <person name="Ashley E."/>
            <person name="Golser W."/>
            <person name="Kim H."/>
            <person name="Lee S."/>
            <person name="Lin J."/>
            <person name="Dujmic Z."/>
            <person name="Kim W."/>
            <person name="Talag J."/>
            <person name="Zuccolo A."/>
            <person name="Fan C."/>
            <person name="Sebastian A."/>
            <person name="Kramer M."/>
            <person name="Spiegel L."/>
            <person name="Nascimento L."/>
            <person name="Zutavern T."/>
            <person name="Miller B."/>
            <person name="Ambroise C."/>
            <person name="Muller S."/>
            <person name="Spooner W."/>
            <person name="Narechania A."/>
            <person name="Ren L."/>
            <person name="Wei S."/>
            <person name="Kumari S."/>
            <person name="Faga B."/>
            <person name="Levy M.J."/>
            <person name="McMahan L."/>
            <person name="Van Buren P."/>
            <person name="Vaughn M.W."/>
            <person name="Ying K."/>
            <person name="Yeh C.-T."/>
            <person name="Emrich S.J."/>
            <person name="Jia Y."/>
            <person name="Kalyanaraman A."/>
            <person name="Hsia A.-P."/>
            <person name="Barbazuk W.B."/>
            <person name="Baucom R.S."/>
            <person name="Brutnell T.P."/>
            <person name="Carpita N.C."/>
            <person name="Chaparro C."/>
            <person name="Chia J.-M."/>
            <person name="Deragon J.-M."/>
            <person name="Estill J.C."/>
            <person name="Fu Y."/>
            <person name="Jeddeloh J.A."/>
            <person name="Han Y."/>
            <person name="Lee H."/>
            <person name="Li P."/>
            <person name="Lisch D.R."/>
            <person name="Liu S."/>
            <person name="Liu Z."/>
            <person name="Nagel D.H."/>
            <person name="McCann M.C."/>
            <person name="SanMiguel P."/>
            <person name="Myers A.M."/>
            <person name="Nettleton D."/>
            <person name="Nguyen J."/>
            <person name="Penning B.W."/>
            <person name="Ponnala L."/>
            <person name="Schneider K.L."/>
            <person name="Schwartz D.C."/>
            <person name="Sharma A."/>
            <person name="Soderlund C."/>
            <person name="Springer N.M."/>
            <person name="Sun Q."/>
            <person name="Wang H."/>
            <person name="Waterman M."/>
            <person name="Westerman R."/>
            <person name="Wolfgruber T.K."/>
            <person name="Yang L."/>
            <person name="Yu Y."/>
            <person name="Zhang L."/>
            <person name="Zhou S."/>
            <person name="Zhu Q."/>
            <person name="Bennetzen J.L."/>
            <person name="Dawe R.K."/>
            <person name="Jiang J."/>
            <person name="Jiang N."/>
            <person name="Presting G.G."/>
            <person name="Wessler S.R."/>
            <person name="Aluru S."/>
            <person name="Martienssen R.A."/>
            <person name="Clifton S.W."/>
            <person name="McCombie W.R."/>
            <person name="Wing R.A."/>
            <person name="Wilson R.K."/>
        </authorList>
    </citation>
    <scope>NUCLEOTIDE SEQUENCE [LARGE SCALE GENOMIC DNA]</scope>
    <source>
        <strain evidence="6">cv. B73</strain>
    </source>
</reference>
<dbReference type="PANTHER" id="PTHR45648">
    <property type="entry name" value="GDSL LIPASE/ACYLHYDROLASE FAMILY PROTEIN (AFU_ORTHOLOGUE AFUA_4G14700)"/>
    <property type="match status" value="1"/>
</dbReference>
<keyword evidence="3" id="KW-0442">Lipid degradation</keyword>
<dbReference type="Gramene" id="Zm00001eb186990_T001">
    <property type="protein sequence ID" value="Zm00001eb186990_P001"/>
    <property type="gene ID" value="Zm00001eb186990"/>
</dbReference>
<keyword evidence="2" id="KW-0378">Hydrolase</keyword>
<comment type="similarity">
    <text evidence="1">Belongs to the 'GDSL' lipolytic enzyme family.</text>
</comment>